<evidence type="ECO:0000313" key="3">
    <source>
        <dbReference type="Ensembl" id="ENSLLTP00000020723.1"/>
    </source>
</evidence>
<evidence type="ECO:0000256" key="1">
    <source>
        <dbReference type="ARBA" id="ARBA00023319"/>
    </source>
</evidence>
<dbReference type="PRINTS" id="PR00014">
    <property type="entry name" value="FNTYPEIII"/>
</dbReference>
<feature type="domain" description="Fibronectin type-III" evidence="2">
    <location>
        <begin position="26"/>
        <end position="116"/>
    </location>
</feature>
<dbReference type="InterPro" id="IPR003961">
    <property type="entry name" value="FN3_dom"/>
</dbReference>
<evidence type="ECO:0000313" key="4">
    <source>
        <dbReference type="Proteomes" id="UP000694406"/>
    </source>
</evidence>
<dbReference type="GO" id="GO:0031430">
    <property type="term" value="C:M band"/>
    <property type="evidence" value="ECO:0007669"/>
    <property type="project" value="TreeGrafter"/>
</dbReference>
<dbReference type="Ensembl" id="ENSLLTT00000021488.1">
    <property type="protein sequence ID" value="ENSLLTP00000020723.1"/>
    <property type="gene ID" value="ENSLLTG00000015500.1"/>
</dbReference>
<sequence>MAENKAGVGPPSGVSRLIKCRDPVHPPGPPTVVKVIDTSKTSVTLEWTTPVFDGGLEIIGYIIEMFWREAGQTKQLTFTIEGLTENNEYEFRVRAKNDAGYSQPREAFSSVIIKEPQIEPTADLSGITKQLITCKAGSNIRIKCCWSDGPKPSW</sequence>
<dbReference type="InterPro" id="IPR036116">
    <property type="entry name" value="FN3_sf"/>
</dbReference>
<name>A0A8C5SPQ2_LATLA</name>
<dbReference type="GeneTree" id="ENSGT01110000267173"/>
<evidence type="ECO:0000259" key="2">
    <source>
        <dbReference type="PROSITE" id="PS50853"/>
    </source>
</evidence>
<reference evidence="3" key="1">
    <citation type="submission" date="2025-08" db="UniProtKB">
        <authorList>
            <consortium name="Ensembl"/>
        </authorList>
    </citation>
    <scope>IDENTIFICATION</scope>
</reference>
<protein>
    <recommendedName>
        <fullName evidence="2">Fibronectin type-III domain-containing protein</fullName>
    </recommendedName>
</protein>
<dbReference type="CDD" id="cd00063">
    <property type="entry name" value="FN3"/>
    <property type="match status" value="1"/>
</dbReference>
<proteinExistence type="predicted"/>
<dbReference type="Pfam" id="PF00041">
    <property type="entry name" value="fn3"/>
    <property type="match status" value="1"/>
</dbReference>
<dbReference type="Proteomes" id="UP000694406">
    <property type="component" value="Unplaced"/>
</dbReference>
<dbReference type="GO" id="GO:0008307">
    <property type="term" value="F:structural constituent of muscle"/>
    <property type="evidence" value="ECO:0007669"/>
    <property type="project" value="TreeGrafter"/>
</dbReference>
<dbReference type="GO" id="GO:0048738">
    <property type="term" value="P:cardiac muscle tissue development"/>
    <property type="evidence" value="ECO:0007669"/>
    <property type="project" value="TreeGrafter"/>
</dbReference>
<dbReference type="InterPro" id="IPR013783">
    <property type="entry name" value="Ig-like_fold"/>
</dbReference>
<dbReference type="PANTHER" id="PTHR14340">
    <property type="entry name" value="MICROFIBRIL-ASSOCIATED GLYCOPROTEIN 3"/>
    <property type="match status" value="1"/>
</dbReference>
<accession>A0A8C5SPQ2</accession>
<keyword evidence="4" id="KW-1185">Reference proteome</keyword>
<dbReference type="FunFam" id="2.60.40.10:FF:000112">
    <property type="entry name" value="Titin a"/>
    <property type="match status" value="1"/>
</dbReference>
<dbReference type="SMART" id="SM00060">
    <property type="entry name" value="FN3"/>
    <property type="match status" value="1"/>
</dbReference>
<dbReference type="Gene3D" id="2.60.40.10">
    <property type="entry name" value="Immunoglobulins"/>
    <property type="match status" value="1"/>
</dbReference>
<reference evidence="3" key="2">
    <citation type="submission" date="2025-09" db="UniProtKB">
        <authorList>
            <consortium name="Ensembl"/>
        </authorList>
    </citation>
    <scope>IDENTIFICATION</scope>
</reference>
<organism evidence="3 4">
    <name type="scientific">Laticauda laticaudata</name>
    <name type="common">Blue-ringed sea krait</name>
    <name type="synonym">Blue-lipped sea krait</name>
    <dbReference type="NCBI Taxonomy" id="8630"/>
    <lineage>
        <taxon>Eukaryota</taxon>
        <taxon>Metazoa</taxon>
        <taxon>Chordata</taxon>
        <taxon>Craniata</taxon>
        <taxon>Vertebrata</taxon>
        <taxon>Euteleostomi</taxon>
        <taxon>Lepidosauria</taxon>
        <taxon>Squamata</taxon>
        <taxon>Bifurcata</taxon>
        <taxon>Unidentata</taxon>
        <taxon>Episquamata</taxon>
        <taxon>Toxicofera</taxon>
        <taxon>Serpentes</taxon>
        <taxon>Colubroidea</taxon>
        <taxon>Elapidae</taxon>
        <taxon>Laticaudinae</taxon>
        <taxon>Laticauda</taxon>
    </lineage>
</organism>
<dbReference type="AlphaFoldDB" id="A0A8C5SPQ2"/>
<dbReference type="GO" id="GO:0045214">
    <property type="term" value="P:sarcomere organization"/>
    <property type="evidence" value="ECO:0007669"/>
    <property type="project" value="TreeGrafter"/>
</dbReference>
<dbReference type="SUPFAM" id="SSF49265">
    <property type="entry name" value="Fibronectin type III"/>
    <property type="match status" value="1"/>
</dbReference>
<dbReference type="PROSITE" id="PS50853">
    <property type="entry name" value="FN3"/>
    <property type="match status" value="1"/>
</dbReference>
<dbReference type="PANTHER" id="PTHR14340:SF13">
    <property type="entry name" value="TITIN"/>
    <property type="match status" value="1"/>
</dbReference>
<keyword evidence="1" id="KW-0393">Immunoglobulin domain</keyword>